<dbReference type="Proteomes" id="UP000204551">
    <property type="component" value="Chromosome"/>
</dbReference>
<sequence length="39" mass="4654">MANLILEKMDMVDSILNFQHFSPFRDGENKMLKIRLIFP</sequence>
<evidence type="ECO:0000313" key="2">
    <source>
        <dbReference type="Proteomes" id="UP000204551"/>
    </source>
</evidence>
<reference evidence="1 2" key="1">
    <citation type="submission" date="2017-07" db="EMBL/GenBank/DDBJ databases">
        <title>Genome Sequence of Arenibacter algicola Strain SMS7 Isolated from a culture of the Diatom Skeletonema marinoi.</title>
        <authorList>
            <person name="Topel M."/>
            <person name="Pinder M.I.M."/>
            <person name="Johansson O.N."/>
            <person name="Kourtchenko O."/>
            <person name="Godhe A."/>
            <person name="Clarke A.K."/>
        </authorList>
    </citation>
    <scope>NUCLEOTIDE SEQUENCE [LARGE SCALE GENOMIC DNA]</scope>
    <source>
        <strain evidence="1 2">SMS7</strain>
    </source>
</reference>
<dbReference type="KEGG" id="aalg:AREALGSMS7_04589"/>
<accession>A0A221V321</accession>
<name>A0A221V321_9FLAO</name>
<evidence type="ECO:0000313" key="1">
    <source>
        <dbReference type="EMBL" id="ASO07985.1"/>
    </source>
</evidence>
<protein>
    <submittedName>
        <fullName evidence="1">Uncharacterized protein</fullName>
    </submittedName>
</protein>
<proteinExistence type="predicted"/>
<dbReference type="EMBL" id="CP022515">
    <property type="protein sequence ID" value="ASO07985.1"/>
    <property type="molecule type" value="Genomic_DNA"/>
</dbReference>
<gene>
    <name evidence="1" type="ORF">AREALGSMS7_04589</name>
</gene>
<organism evidence="1 2">
    <name type="scientific">Arenibacter algicola</name>
    <dbReference type="NCBI Taxonomy" id="616991"/>
    <lineage>
        <taxon>Bacteria</taxon>
        <taxon>Pseudomonadati</taxon>
        <taxon>Bacteroidota</taxon>
        <taxon>Flavobacteriia</taxon>
        <taxon>Flavobacteriales</taxon>
        <taxon>Flavobacteriaceae</taxon>
        <taxon>Arenibacter</taxon>
    </lineage>
</organism>
<dbReference type="AlphaFoldDB" id="A0A221V321"/>